<evidence type="ECO:0000313" key="3">
    <source>
        <dbReference type="EMBL" id="OGX82688.1"/>
    </source>
</evidence>
<accession>A0A1G1SVN1</accession>
<keyword evidence="1" id="KW-0732">Signal</keyword>
<dbReference type="SUPFAM" id="SSF52833">
    <property type="entry name" value="Thioredoxin-like"/>
    <property type="match status" value="1"/>
</dbReference>
<dbReference type="Gene3D" id="3.40.30.10">
    <property type="entry name" value="Glutaredoxin"/>
    <property type="match status" value="1"/>
</dbReference>
<evidence type="ECO:0000256" key="1">
    <source>
        <dbReference type="SAM" id="SignalP"/>
    </source>
</evidence>
<reference evidence="3 4" key="1">
    <citation type="submission" date="2016-08" db="EMBL/GenBank/DDBJ databases">
        <title>Hymenobacter coccineus sp. nov., Hymenobacter lapidarius sp. nov. and Hymenobacter glacialis sp. nov., isolated from Antarctic soil.</title>
        <authorList>
            <person name="Sedlacek I."/>
            <person name="Kralova S."/>
            <person name="Kyrova K."/>
            <person name="Maslanova I."/>
            <person name="Stankova E."/>
            <person name="Vrbovska V."/>
            <person name="Nemec M."/>
            <person name="Bartak M."/>
            <person name="Svec P."/>
            <person name="Busse H.-J."/>
            <person name="Pantucek R."/>
        </authorList>
    </citation>
    <scope>NUCLEOTIDE SEQUENCE [LARGE SCALE GENOMIC DNA]</scope>
    <source>
        <strain evidence="3 4">CCM 8649</strain>
    </source>
</reference>
<protein>
    <recommendedName>
        <fullName evidence="2">Thioredoxin domain-containing protein</fullName>
    </recommendedName>
</protein>
<dbReference type="PANTHER" id="PTHR42852:SF13">
    <property type="entry name" value="PROTEIN DIPZ"/>
    <property type="match status" value="1"/>
</dbReference>
<feature type="signal peptide" evidence="1">
    <location>
        <begin position="1"/>
        <end position="23"/>
    </location>
</feature>
<dbReference type="Pfam" id="PF00578">
    <property type="entry name" value="AhpC-TSA"/>
    <property type="match status" value="1"/>
</dbReference>
<dbReference type="InterPro" id="IPR050553">
    <property type="entry name" value="Thioredoxin_ResA/DsbE_sf"/>
</dbReference>
<evidence type="ECO:0000313" key="4">
    <source>
        <dbReference type="Proteomes" id="UP000177506"/>
    </source>
</evidence>
<dbReference type="InterPro" id="IPR000866">
    <property type="entry name" value="AhpC/TSA"/>
</dbReference>
<dbReference type="OrthoDB" id="1118217at2"/>
<dbReference type="InterPro" id="IPR017801">
    <property type="entry name" value="DUF3738"/>
</dbReference>
<proteinExistence type="predicted"/>
<dbReference type="AlphaFoldDB" id="A0A1G1SVN1"/>
<dbReference type="PANTHER" id="PTHR42852">
    <property type="entry name" value="THIOL:DISULFIDE INTERCHANGE PROTEIN DSBE"/>
    <property type="match status" value="1"/>
</dbReference>
<dbReference type="EMBL" id="MDZA01000427">
    <property type="protein sequence ID" value="OGX82688.1"/>
    <property type="molecule type" value="Genomic_DNA"/>
</dbReference>
<feature type="chain" id="PRO_5009578484" description="Thioredoxin domain-containing protein" evidence="1">
    <location>
        <begin position="24"/>
        <end position="407"/>
    </location>
</feature>
<name>A0A1G1SVN1_9BACT</name>
<dbReference type="RefSeq" id="WP_070746441.1">
    <property type="nucleotide sequence ID" value="NZ_MDZA01000427.1"/>
</dbReference>
<comment type="caution">
    <text evidence="3">The sequence shown here is derived from an EMBL/GenBank/DDBJ whole genome shotgun (WGS) entry which is preliminary data.</text>
</comment>
<keyword evidence="4" id="KW-1185">Reference proteome</keyword>
<dbReference type="Pfam" id="PF12543">
    <property type="entry name" value="DUF3738"/>
    <property type="match status" value="1"/>
</dbReference>
<organism evidence="3 4">
    <name type="scientific">Hymenobacter coccineus</name>
    <dbReference type="NCBI Taxonomy" id="1908235"/>
    <lineage>
        <taxon>Bacteria</taxon>
        <taxon>Pseudomonadati</taxon>
        <taxon>Bacteroidota</taxon>
        <taxon>Cytophagia</taxon>
        <taxon>Cytophagales</taxon>
        <taxon>Hymenobacteraceae</taxon>
        <taxon>Hymenobacter</taxon>
    </lineage>
</organism>
<evidence type="ECO:0000259" key="2">
    <source>
        <dbReference type="PROSITE" id="PS51352"/>
    </source>
</evidence>
<dbReference type="Proteomes" id="UP000177506">
    <property type="component" value="Unassembled WGS sequence"/>
</dbReference>
<dbReference type="InterPro" id="IPR036249">
    <property type="entry name" value="Thioredoxin-like_sf"/>
</dbReference>
<dbReference type="PROSITE" id="PS51352">
    <property type="entry name" value="THIOREDOXIN_2"/>
    <property type="match status" value="1"/>
</dbReference>
<feature type="domain" description="Thioredoxin" evidence="2">
    <location>
        <begin position="29"/>
        <end position="175"/>
    </location>
</feature>
<dbReference type="GO" id="GO:0016209">
    <property type="term" value="F:antioxidant activity"/>
    <property type="evidence" value="ECO:0007669"/>
    <property type="project" value="InterPro"/>
</dbReference>
<dbReference type="InterPro" id="IPR013766">
    <property type="entry name" value="Thioredoxin_domain"/>
</dbReference>
<dbReference type="NCBIfam" id="TIGR03435">
    <property type="entry name" value="Soli_TIGR03435"/>
    <property type="match status" value="1"/>
</dbReference>
<gene>
    <name evidence="3" type="ORF">BEN49_13425</name>
</gene>
<dbReference type="GO" id="GO:0016491">
    <property type="term" value="F:oxidoreductase activity"/>
    <property type="evidence" value="ECO:0007669"/>
    <property type="project" value="InterPro"/>
</dbReference>
<sequence>MKTLQTLLFLLLSLALATRPAGAQVPAETIIGAPAPALRFAAVQNAPRPTTSLAALRGRVVLLEFWGTYCAPCVAAMPHLQQLQKQFAGRLQVLAISQETPARVARYLAARPSNLWFAAVGPAQLDSLQRLFSYHIVPHTVLIDAAGRVVASTDPRHVTAGVIDSVLRGLPVRLPLVKDDLVENPMATYFPANAATPPHFLIQPAMQGLGSMMRTYPQNSSVFHNRRLIAINLPLAMLYRLAYGDPSDYRTLDLRPKAPAGAPEPMYCFDLIVARGQEATLRPTLRRELAARFELRAALEPRTKPVYLLKVANARRLPPAVGPADAGTAASGGGYEAPNAPLATLADYLEGFGVVKRPVLDATGLATRYNLHFEFQPEKPGDLQRALGALGLVLEEAERPVDVLVLR</sequence>
<dbReference type="CDD" id="cd02966">
    <property type="entry name" value="TlpA_like_family"/>
    <property type="match status" value="1"/>
</dbReference>